<evidence type="ECO:0000313" key="3">
    <source>
        <dbReference type="Proteomes" id="UP001222325"/>
    </source>
</evidence>
<dbReference type="PANTHER" id="PTHR32208">
    <property type="entry name" value="SECRETED PROTEIN-RELATED"/>
    <property type="match status" value="1"/>
</dbReference>
<dbReference type="PANTHER" id="PTHR32208:SF96">
    <property type="entry name" value="GLYOXAL OXIDASE"/>
    <property type="match status" value="1"/>
</dbReference>
<proteinExistence type="predicted"/>
<organism evidence="2 3">
    <name type="scientific">Mycena belliarum</name>
    <dbReference type="NCBI Taxonomy" id="1033014"/>
    <lineage>
        <taxon>Eukaryota</taxon>
        <taxon>Fungi</taxon>
        <taxon>Dikarya</taxon>
        <taxon>Basidiomycota</taxon>
        <taxon>Agaricomycotina</taxon>
        <taxon>Agaricomycetes</taxon>
        <taxon>Agaricomycetidae</taxon>
        <taxon>Agaricales</taxon>
        <taxon>Marasmiineae</taxon>
        <taxon>Mycenaceae</taxon>
        <taxon>Mycena</taxon>
    </lineage>
</organism>
<dbReference type="Gene3D" id="2.60.40.10">
    <property type="entry name" value="Immunoglobulins"/>
    <property type="match status" value="1"/>
</dbReference>
<dbReference type="InterPro" id="IPR015202">
    <property type="entry name" value="GO-like_E_set"/>
</dbReference>
<dbReference type="Pfam" id="PF09118">
    <property type="entry name" value="GO-like_E_set"/>
    <property type="match status" value="1"/>
</dbReference>
<name>A0AAD6UAC2_9AGAR</name>
<dbReference type="InterPro" id="IPR014756">
    <property type="entry name" value="Ig_E-set"/>
</dbReference>
<accession>A0AAD6UAC2</accession>
<gene>
    <name evidence="2" type="ORF">B0H15DRAFT_145630</name>
</gene>
<dbReference type="CDD" id="cd02851">
    <property type="entry name" value="E_set_GO_C"/>
    <property type="match status" value="1"/>
</dbReference>
<evidence type="ECO:0000259" key="1">
    <source>
        <dbReference type="Pfam" id="PF09118"/>
    </source>
</evidence>
<reference evidence="2" key="1">
    <citation type="submission" date="2023-03" db="EMBL/GenBank/DDBJ databases">
        <title>Massive genome expansion in bonnet fungi (Mycena s.s.) driven by repeated elements and novel gene families across ecological guilds.</title>
        <authorList>
            <consortium name="Lawrence Berkeley National Laboratory"/>
            <person name="Harder C.B."/>
            <person name="Miyauchi S."/>
            <person name="Viragh M."/>
            <person name="Kuo A."/>
            <person name="Thoen E."/>
            <person name="Andreopoulos B."/>
            <person name="Lu D."/>
            <person name="Skrede I."/>
            <person name="Drula E."/>
            <person name="Henrissat B."/>
            <person name="Morin E."/>
            <person name="Kohler A."/>
            <person name="Barry K."/>
            <person name="LaButti K."/>
            <person name="Morin E."/>
            <person name="Salamov A."/>
            <person name="Lipzen A."/>
            <person name="Mereny Z."/>
            <person name="Hegedus B."/>
            <person name="Baldrian P."/>
            <person name="Stursova M."/>
            <person name="Weitz H."/>
            <person name="Taylor A."/>
            <person name="Grigoriev I.V."/>
            <person name="Nagy L.G."/>
            <person name="Martin F."/>
            <person name="Kauserud H."/>
        </authorList>
    </citation>
    <scope>NUCLEOTIDE SEQUENCE</scope>
    <source>
        <strain evidence="2">CBHHK173m</strain>
    </source>
</reference>
<dbReference type="Proteomes" id="UP001222325">
    <property type="component" value="Unassembled WGS sequence"/>
</dbReference>
<keyword evidence="3" id="KW-1185">Reference proteome</keyword>
<evidence type="ECO:0000313" key="2">
    <source>
        <dbReference type="EMBL" id="KAJ7093915.1"/>
    </source>
</evidence>
<dbReference type="AlphaFoldDB" id="A0AAD6UAC2"/>
<sequence>MHEGTRQRTLACGLHLHIMSELFPDRGVVRRDMQVARLCICRAHGVRKRVLLWKRLHFDHGHSERERLPFDAMRRQIFPNVRRWLSTFQRAVTAEPGSCPTGALVKNLPVHNRASDRPCALRLVKSIKFCPAAGSNPNTRQPSPTPRNIGMCSRPYSFEKMTIFPSVEYMYPPYMQKTRPTFTGLPAMVAYNAAFSLTITVSAAARNVYAILMDFGFVTHSVHMDQKLVKLVSVRQGTNKLLVTGPPSAPVYSPGPGWIMVMADGVPSVAQQVMIGSGANPPEDAAAMANLLASTRRADLILINSVMQKQDASNFFLYYWLTWLGLSKSLHLA</sequence>
<dbReference type="SUPFAM" id="SSF81296">
    <property type="entry name" value="E set domains"/>
    <property type="match status" value="1"/>
</dbReference>
<feature type="domain" description="Galactose oxidase-like Early set" evidence="1">
    <location>
        <begin position="179"/>
        <end position="275"/>
    </location>
</feature>
<comment type="caution">
    <text evidence="2">The sequence shown here is derived from an EMBL/GenBank/DDBJ whole genome shotgun (WGS) entry which is preliminary data.</text>
</comment>
<dbReference type="InterPro" id="IPR013783">
    <property type="entry name" value="Ig-like_fold"/>
</dbReference>
<dbReference type="EMBL" id="JARJCN010000015">
    <property type="protein sequence ID" value="KAJ7093915.1"/>
    <property type="molecule type" value="Genomic_DNA"/>
</dbReference>
<protein>
    <recommendedName>
        <fullName evidence="1">Galactose oxidase-like Early set domain-containing protein</fullName>
    </recommendedName>
</protein>